<dbReference type="InterPro" id="IPR053162">
    <property type="entry name" value="DnaD"/>
</dbReference>
<dbReference type="RefSeq" id="WP_240985325.1">
    <property type="nucleotide sequence ID" value="NZ_CDGJ01000089.1"/>
</dbReference>
<gene>
    <name evidence="5" type="ORF">DEACI_2524</name>
    <name evidence="6" type="ORF">DEACI_3150</name>
</gene>
<dbReference type="AlphaFoldDB" id="A0A8S0WPD7"/>
<evidence type="ECO:0000313" key="6">
    <source>
        <dbReference type="EMBL" id="CEJ08671.1"/>
    </source>
</evidence>
<dbReference type="InterPro" id="IPR036388">
    <property type="entry name" value="WH-like_DNA-bd_sf"/>
</dbReference>
<comment type="similarity">
    <text evidence="1">Belongs to the DnaB/DnaD family.</text>
</comment>
<dbReference type="EMBL" id="LR746496">
    <property type="protein sequence ID" value="CAA7601854.1"/>
    <property type="molecule type" value="Genomic_DNA"/>
</dbReference>
<evidence type="ECO:0000313" key="7">
    <source>
        <dbReference type="Proteomes" id="UP001071230"/>
    </source>
</evidence>
<dbReference type="Pfam" id="PF21984">
    <property type="entry name" value="DnaD_N"/>
    <property type="match status" value="1"/>
</dbReference>
<keyword evidence="7" id="KW-1185">Reference proteome</keyword>
<dbReference type="Gene3D" id="1.10.10.10">
    <property type="entry name" value="Winged helix-like DNA-binding domain superfamily/Winged helix DNA-binding domain"/>
    <property type="match status" value="1"/>
</dbReference>
<dbReference type="Pfam" id="PF07261">
    <property type="entry name" value="DnaB_2"/>
    <property type="match status" value="1"/>
</dbReference>
<reference evidence="5" key="2">
    <citation type="submission" date="2020-01" db="EMBL/GenBank/DDBJ databases">
        <authorList>
            <person name="Hornung B."/>
        </authorList>
    </citation>
    <scope>NUCLEOTIDE SEQUENCE</scope>
    <source>
        <strain evidence="5">PacBioINE</strain>
    </source>
</reference>
<evidence type="ECO:0000256" key="2">
    <source>
        <dbReference type="SAM" id="MobiDB-lite"/>
    </source>
</evidence>
<evidence type="ECO:0000259" key="3">
    <source>
        <dbReference type="Pfam" id="PF07261"/>
    </source>
</evidence>
<evidence type="ECO:0000256" key="1">
    <source>
        <dbReference type="ARBA" id="ARBA00093462"/>
    </source>
</evidence>
<feature type="domain" description="DnaD N-terminal" evidence="4">
    <location>
        <begin position="22"/>
        <end position="115"/>
    </location>
</feature>
<dbReference type="InterPro" id="IPR034829">
    <property type="entry name" value="DnaD-like_sf"/>
</dbReference>
<evidence type="ECO:0000259" key="4">
    <source>
        <dbReference type="Pfam" id="PF21984"/>
    </source>
</evidence>
<dbReference type="InterPro" id="IPR053843">
    <property type="entry name" value="DnaD_N"/>
</dbReference>
<dbReference type="PANTHER" id="PTHR37293">
    <property type="entry name" value="PHAGE REPLICATION PROTEIN-RELATED"/>
    <property type="match status" value="1"/>
</dbReference>
<dbReference type="NCBIfam" id="TIGR01446">
    <property type="entry name" value="DnaD_dom"/>
    <property type="match status" value="1"/>
</dbReference>
<proteinExistence type="inferred from homology"/>
<reference evidence="6" key="1">
    <citation type="submission" date="2014-11" db="EMBL/GenBank/DDBJ databases">
        <authorList>
            <person name="Hornung B.V."/>
        </authorList>
    </citation>
    <scope>NUCLEOTIDE SEQUENCE</scope>
    <source>
        <strain evidence="6">INE</strain>
    </source>
</reference>
<feature type="compositionally biased region" description="Basic and acidic residues" evidence="2">
    <location>
        <begin position="243"/>
        <end position="259"/>
    </location>
</feature>
<organism evidence="5">
    <name type="scientific">Acididesulfobacillus acetoxydans</name>
    <dbReference type="NCBI Taxonomy" id="1561005"/>
    <lineage>
        <taxon>Bacteria</taxon>
        <taxon>Bacillati</taxon>
        <taxon>Bacillota</taxon>
        <taxon>Clostridia</taxon>
        <taxon>Eubacteriales</taxon>
        <taxon>Peptococcaceae</taxon>
        <taxon>Acididesulfobacillus</taxon>
    </lineage>
</organism>
<protein>
    <submittedName>
        <fullName evidence="6">DnaD-like protein</fullName>
    </submittedName>
    <submittedName>
        <fullName evidence="5">Replication protein, DnaD/DnaB domain</fullName>
    </submittedName>
</protein>
<dbReference type="InterPro" id="IPR006343">
    <property type="entry name" value="DnaB/C_C"/>
</dbReference>
<name>A0A8S0WPD7_9FIRM</name>
<sequence length="259" mass="29343">MSKIDVYGSFAQALFFSGPVAVPKYLLLHYAALGLTDQQMVLLIHILSEMGTNPYPQASVLAQRMQAGTEEIEEMIGRLVERGLLAIEKSWNAEERKWSYSYSILGLIDKLAEQWALEGVKQFTSNRSPKAPSVPATEAVAPVNDPTADKLISLFEQELGRELTVFECQHIEAWLSAHYSGELIVEALRRGVAAGIRSFRYLDSILREWEKKGLHTKAEVEADDRYFQARQEKKAPGRKRAKKVQDGKTDKDKYEDFYL</sequence>
<dbReference type="KEGG" id="aacx:DEACI_2524"/>
<feature type="region of interest" description="Disordered" evidence="2">
    <location>
        <begin position="229"/>
        <end position="259"/>
    </location>
</feature>
<dbReference type="Gene3D" id="1.10.10.630">
    <property type="entry name" value="DnaD domain-like"/>
    <property type="match status" value="1"/>
</dbReference>
<dbReference type="EMBL" id="CDGJ01000089">
    <property type="protein sequence ID" value="CEJ08671.1"/>
    <property type="molecule type" value="Genomic_DNA"/>
</dbReference>
<accession>A0A8S0WPD7</accession>
<feature type="domain" description="DnaB/C C-terminal" evidence="3">
    <location>
        <begin position="153"/>
        <end position="223"/>
    </location>
</feature>
<dbReference type="Proteomes" id="UP001071230">
    <property type="component" value="Unassembled WGS sequence"/>
</dbReference>
<dbReference type="SUPFAM" id="SSF158499">
    <property type="entry name" value="DnaD domain-like"/>
    <property type="match status" value="1"/>
</dbReference>
<evidence type="ECO:0000313" key="5">
    <source>
        <dbReference type="EMBL" id="CAA7601854.1"/>
    </source>
</evidence>
<dbReference type="PANTHER" id="PTHR37293:SF6">
    <property type="entry name" value="DNA REPLICATION PROTEIN DNAD"/>
    <property type="match status" value="1"/>
</dbReference>
<dbReference type="Proteomes" id="UP000836597">
    <property type="component" value="Chromosome"/>
</dbReference>